<evidence type="ECO:0000259" key="5">
    <source>
        <dbReference type="SMART" id="SM01349"/>
    </source>
</evidence>
<feature type="compositionally biased region" description="Acidic residues" evidence="4">
    <location>
        <begin position="189"/>
        <end position="209"/>
    </location>
</feature>
<dbReference type="GO" id="GO:0051010">
    <property type="term" value="F:microtubule plus-end binding"/>
    <property type="evidence" value="ECO:0007669"/>
    <property type="project" value="InterPro"/>
</dbReference>
<dbReference type="GO" id="GO:0007051">
    <property type="term" value="P:spindle organization"/>
    <property type="evidence" value="ECO:0007669"/>
    <property type="project" value="InterPro"/>
</dbReference>
<dbReference type="InterPro" id="IPR045110">
    <property type="entry name" value="XMAP215"/>
</dbReference>
<dbReference type="GO" id="GO:0061863">
    <property type="term" value="F:microtubule plus end polymerase"/>
    <property type="evidence" value="ECO:0007669"/>
    <property type="project" value="InterPro"/>
</dbReference>
<comment type="subcellular location">
    <subcellularLocation>
        <location evidence="1">Cytoplasm</location>
        <location evidence="1">Cytoskeleton</location>
    </subcellularLocation>
</comment>
<feature type="region of interest" description="Disordered" evidence="4">
    <location>
        <begin position="161"/>
        <end position="209"/>
    </location>
</feature>
<dbReference type="AlphaFoldDB" id="A0AAD9IG62"/>
<dbReference type="PANTHER" id="PTHR12609">
    <property type="entry name" value="MICROTUBULE ASSOCIATED PROTEIN XMAP215"/>
    <property type="match status" value="1"/>
</dbReference>
<keyword evidence="7" id="KW-1185">Reference proteome</keyword>
<reference evidence="6" key="1">
    <citation type="submission" date="2021-01" db="EMBL/GenBank/DDBJ databases">
        <authorList>
            <person name="Eckstrom K.M.E."/>
        </authorList>
    </citation>
    <scope>NUCLEOTIDE SEQUENCE</scope>
    <source>
        <strain evidence="6">UVCC 0001</strain>
    </source>
</reference>
<keyword evidence="2" id="KW-0963">Cytoplasm</keyword>
<feature type="domain" description="TOG" evidence="5">
    <location>
        <begin position="225"/>
        <end position="407"/>
    </location>
</feature>
<evidence type="ECO:0000313" key="6">
    <source>
        <dbReference type="EMBL" id="KAK2077038.1"/>
    </source>
</evidence>
<feature type="compositionally biased region" description="Basic and acidic residues" evidence="4">
    <location>
        <begin position="166"/>
        <end position="178"/>
    </location>
</feature>
<evidence type="ECO:0000313" key="7">
    <source>
        <dbReference type="Proteomes" id="UP001255856"/>
    </source>
</evidence>
<dbReference type="SMART" id="SM01349">
    <property type="entry name" value="TOG"/>
    <property type="match status" value="1"/>
</dbReference>
<dbReference type="Gene3D" id="1.25.10.10">
    <property type="entry name" value="Leucine-rich Repeat Variant"/>
    <property type="match status" value="2"/>
</dbReference>
<name>A0AAD9IG62_PROWI</name>
<organism evidence="6 7">
    <name type="scientific">Prototheca wickerhamii</name>
    <dbReference type="NCBI Taxonomy" id="3111"/>
    <lineage>
        <taxon>Eukaryota</taxon>
        <taxon>Viridiplantae</taxon>
        <taxon>Chlorophyta</taxon>
        <taxon>core chlorophytes</taxon>
        <taxon>Trebouxiophyceae</taxon>
        <taxon>Chlorellales</taxon>
        <taxon>Chlorellaceae</taxon>
        <taxon>Prototheca</taxon>
    </lineage>
</organism>
<dbReference type="GO" id="GO:0030951">
    <property type="term" value="P:establishment or maintenance of microtubule cytoskeleton polarity"/>
    <property type="evidence" value="ECO:0007669"/>
    <property type="project" value="InterPro"/>
</dbReference>
<evidence type="ECO:0000256" key="4">
    <source>
        <dbReference type="SAM" id="MobiDB-lite"/>
    </source>
</evidence>
<sequence length="408" mass="42838">MQDTAVEALCAWLQKADVAQASRVTGPVCAAIASKVLKARPFTVTKATEACMLLVELEQQEAVVESMLKAAGDKVPKVAQAALEVVRSAVVLFGARVVDAKAVIRGLPAAFGSANAGVRDKAKEISVELAASLGAAAVGGALLDKMPPAVRRDVEGLIAALPPGRKQPERWTRREQAERAAAQGGAGDMDVDEAEGADEAGEAPEAEAELDADADPYDFATPVNPIAALAKETLTVGDDRVAFWDCFESKKWNVRKAALDHFKGAARGPRLEAGADYGPLLRELKKILAKDANVACAAAAAECAALLASGLRGAFAQGAKSLCPAVLERLKEKNIVMSRAADEALRAMGTHCYSVADVADDLLTGLQHKNPKGARLWEEMELVVVVGGGYFISLTALCTKTRPDSRDT</sequence>
<keyword evidence="3" id="KW-0206">Cytoskeleton</keyword>
<evidence type="ECO:0000256" key="2">
    <source>
        <dbReference type="ARBA" id="ARBA00022490"/>
    </source>
</evidence>
<protein>
    <recommendedName>
        <fullName evidence="5">TOG domain-containing protein</fullName>
    </recommendedName>
</protein>
<dbReference type="InterPro" id="IPR016024">
    <property type="entry name" value="ARM-type_fold"/>
</dbReference>
<evidence type="ECO:0000256" key="1">
    <source>
        <dbReference type="ARBA" id="ARBA00004245"/>
    </source>
</evidence>
<dbReference type="InterPro" id="IPR034085">
    <property type="entry name" value="TOG"/>
</dbReference>
<dbReference type="Pfam" id="PF21041">
    <property type="entry name" value="XMAP215_CLASP_TOG"/>
    <property type="match status" value="1"/>
</dbReference>
<dbReference type="InterPro" id="IPR011989">
    <property type="entry name" value="ARM-like"/>
</dbReference>
<accession>A0AAD9IG62</accession>
<dbReference type="InterPro" id="IPR048491">
    <property type="entry name" value="XMAP215_CLASP_TOG"/>
</dbReference>
<proteinExistence type="predicted"/>
<gene>
    <name evidence="6" type="ORF">QBZ16_005266</name>
</gene>
<dbReference type="EMBL" id="JASFZW010000008">
    <property type="protein sequence ID" value="KAK2077038.1"/>
    <property type="molecule type" value="Genomic_DNA"/>
</dbReference>
<dbReference type="GO" id="GO:0005856">
    <property type="term" value="C:cytoskeleton"/>
    <property type="evidence" value="ECO:0007669"/>
    <property type="project" value="UniProtKB-SubCell"/>
</dbReference>
<dbReference type="GO" id="GO:0046785">
    <property type="term" value="P:microtubule polymerization"/>
    <property type="evidence" value="ECO:0007669"/>
    <property type="project" value="InterPro"/>
</dbReference>
<dbReference type="Proteomes" id="UP001255856">
    <property type="component" value="Unassembled WGS sequence"/>
</dbReference>
<evidence type="ECO:0000256" key="3">
    <source>
        <dbReference type="ARBA" id="ARBA00023212"/>
    </source>
</evidence>
<dbReference type="SUPFAM" id="SSF48371">
    <property type="entry name" value="ARM repeat"/>
    <property type="match status" value="1"/>
</dbReference>
<comment type="caution">
    <text evidence="6">The sequence shown here is derived from an EMBL/GenBank/DDBJ whole genome shotgun (WGS) entry which is preliminary data.</text>
</comment>